<keyword evidence="1" id="KW-0251">Elongation factor</keyword>
<gene>
    <name evidence="1" type="ORF">J2Z18_005993</name>
</gene>
<dbReference type="GeneID" id="95407830"/>
<name>A0ABS4FKS1_9BACL</name>
<reference evidence="1 2" key="1">
    <citation type="submission" date="2021-03" db="EMBL/GenBank/DDBJ databases">
        <title>Genomic Encyclopedia of Type Strains, Phase IV (KMG-IV): sequencing the most valuable type-strain genomes for metagenomic binning, comparative biology and taxonomic classification.</title>
        <authorList>
            <person name="Goeker M."/>
        </authorList>
    </citation>
    <scope>NUCLEOTIDE SEQUENCE [LARGE SCALE GENOMIC DNA]</scope>
    <source>
        <strain evidence="1 2">DSM 15596</strain>
    </source>
</reference>
<accession>A0ABS4FKS1</accession>
<proteinExistence type="predicted"/>
<evidence type="ECO:0000313" key="2">
    <source>
        <dbReference type="Proteomes" id="UP000706926"/>
    </source>
</evidence>
<dbReference type="EMBL" id="JAGGKI010000032">
    <property type="protein sequence ID" value="MBP1896851.1"/>
    <property type="molecule type" value="Genomic_DNA"/>
</dbReference>
<dbReference type="RefSeq" id="WP_007131720.1">
    <property type="nucleotide sequence ID" value="NZ_BOSA01000032.1"/>
</dbReference>
<dbReference type="Proteomes" id="UP000706926">
    <property type="component" value="Unassembled WGS sequence"/>
</dbReference>
<keyword evidence="1" id="KW-0648">Protein biosynthesis</keyword>
<dbReference type="GO" id="GO:0003746">
    <property type="term" value="F:translation elongation factor activity"/>
    <property type="evidence" value="ECO:0007669"/>
    <property type="project" value="UniProtKB-KW"/>
</dbReference>
<keyword evidence="2" id="KW-1185">Reference proteome</keyword>
<protein>
    <submittedName>
        <fullName evidence="1">RNA polymerase subunit RPABC4/transcription elongation factor Spt4</fullName>
    </submittedName>
</protein>
<sequence length="63" mass="7473">MFSKLKNLFQDRCPDCEQRLVSRYDDMALIKHCPDHHYTEEIYNQLGVTIVYHPSKDKSSRGD</sequence>
<evidence type="ECO:0000313" key="1">
    <source>
        <dbReference type="EMBL" id="MBP1896851.1"/>
    </source>
</evidence>
<organism evidence="1 2">
    <name type="scientific">Paenibacillus lactis</name>
    <dbReference type="NCBI Taxonomy" id="228574"/>
    <lineage>
        <taxon>Bacteria</taxon>
        <taxon>Bacillati</taxon>
        <taxon>Bacillota</taxon>
        <taxon>Bacilli</taxon>
        <taxon>Bacillales</taxon>
        <taxon>Paenibacillaceae</taxon>
        <taxon>Paenibacillus</taxon>
    </lineage>
</organism>
<comment type="caution">
    <text evidence="1">The sequence shown here is derived from an EMBL/GenBank/DDBJ whole genome shotgun (WGS) entry which is preliminary data.</text>
</comment>